<dbReference type="PANTHER" id="PTHR37834:SF2">
    <property type="entry name" value="ESTERASE, SGNH HYDROLASE-TYPE"/>
    <property type="match status" value="1"/>
</dbReference>
<sequence length="136" mass="15106">MHSYEVLSFSENKSVTVELVKRNENHDAMVRISSFDVIGHVQGIWKQQPHLLFFGDSITTGYGNESDTRVCTNAEIQETTNARVSYASLTAKALDASRTLVAYSGLGLLRNWNGTDSYHNLPYYQNKSGAIWGGGE</sequence>
<dbReference type="SUPFAM" id="SSF52266">
    <property type="entry name" value="SGNH hydrolase"/>
    <property type="match status" value="1"/>
</dbReference>
<evidence type="ECO:0008006" key="3">
    <source>
        <dbReference type="Google" id="ProtNLM"/>
    </source>
</evidence>
<dbReference type="InterPro" id="IPR036514">
    <property type="entry name" value="SGNH_hydro_sf"/>
</dbReference>
<organism evidence="1 2">
    <name type="scientific">Enterovibrio nigricans DSM 22720</name>
    <dbReference type="NCBI Taxonomy" id="1121868"/>
    <lineage>
        <taxon>Bacteria</taxon>
        <taxon>Pseudomonadati</taxon>
        <taxon>Pseudomonadota</taxon>
        <taxon>Gammaproteobacteria</taxon>
        <taxon>Vibrionales</taxon>
        <taxon>Vibrionaceae</taxon>
        <taxon>Enterovibrio</taxon>
    </lineage>
</organism>
<keyword evidence="2" id="KW-1185">Reference proteome</keyword>
<accession>A0A1T4VXC1</accession>
<dbReference type="AlphaFoldDB" id="A0A1T4VXC1"/>
<dbReference type="Gene3D" id="3.40.50.1110">
    <property type="entry name" value="SGNH hydrolase"/>
    <property type="match status" value="1"/>
</dbReference>
<dbReference type="PANTHER" id="PTHR37834">
    <property type="entry name" value="GDSL-LIKE LIPASE/ACYLHYDROLASE DOMAIN PROTEIN (AFU_ORTHOLOGUE AFUA_2G00620)"/>
    <property type="match status" value="1"/>
</dbReference>
<dbReference type="Proteomes" id="UP000190162">
    <property type="component" value="Unassembled WGS sequence"/>
</dbReference>
<name>A0A1T4VXC1_9GAMM</name>
<evidence type="ECO:0000313" key="1">
    <source>
        <dbReference type="EMBL" id="SKA69652.1"/>
    </source>
</evidence>
<evidence type="ECO:0000313" key="2">
    <source>
        <dbReference type="Proteomes" id="UP000190162"/>
    </source>
</evidence>
<dbReference type="EMBL" id="FUXU01000119">
    <property type="protein sequence ID" value="SKA69652.1"/>
    <property type="molecule type" value="Genomic_DNA"/>
</dbReference>
<dbReference type="InterPro" id="IPR052762">
    <property type="entry name" value="PCW_deacetylase/CE"/>
</dbReference>
<protein>
    <recommendedName>
        <fullName evidence="3">GDSL-like Lipase/Acylhydrolase family protein</fullName>
    </recommendedName>
</protein>
<gene>
    <name evidence="1" type="ORF">SAMN02745132_04484</name>
</gene>
<dbReference type="GO" id="GO:0016788">
    <property type="term" value="F:hydrolase activity, acting on ester bonds"/>
    <property type="evidence" value="ECO:0007669"/>
    <property type="project" value="UniProtKB-ARBA"/>
</dbReference>
<reference evidence="2" key="1">
    <citation type="submission" date="2017-02" db="EMBL/GenBank/DDBJ databases">
        <authorList>
            <person name="Varghese N."/>
            <person name="Submissions S."/>
        </authorList>
    </citation>
    <scope>NUCLEOTIDE SEQUENCE [LARGE SCALE GENOMIC DNA]</scope>
    <source>
        <strain evidence="2">DSM 22720</strain>
    </source>
</reference>
<proteinExistence type="predicted"/>